<evidence type="ECO:0000313" key="4">
    <source>
        <dbReference type="Proteomes" id="UP001156856"/>
    </source>
</evidence>
<keyword evidence="4" id="KW-1185">Reference proteome</keyword>
<proteinExistence type="predicted"/>
<reference evidence="4" key="2">
    <citation type="journal article" date="2019" name="Int. J. Syst. Evol. Microbiol.">
        <title>The Global Catalogue of Microorganisms (GCM) 10K type strain sequencing project: providing services to taxonomists for standard genome sequencing and annotation.</title>
        <authorList>
            <consortium name="The Broad Institute Genomics Platform"/>
            <consortium name="The Broad Institute Genome Sequencing Center for Infectious Disease"/>
            <person name="Wu L."/>
            <person name="Ma J."/>
        </authorList>
    </citation>
    <scope>NUCLEOTIDE SEQUENCE [LARGE SCALE GENOMIC DNA]</scope>
    <source>
        <strain evidence="4">NBRC 107715</strain>
    </source>
</reference>
<dbReference type="OrthoDB" id="8001411at2"/>
<dbReference type="AlphaFoldDB" id="A0A512J849"/>
<evidence type="ECO:0000313" key="1">
    <source>
        <dbReference type="EMBL" id="GEP06137.1"/>
    </source>
</evidence>
<dbReference type="RefSeq" id="WP_147027669.1">
    <property type="nucleotide sequence ID" value="NZ_BJZU01000092.1"/>
</dbReference>
<accession>A0A512J849</accession>
<dbReference type="Proteomes" id="UP000321960">
    <property type="component" value="Unassembled WGS sequence"/>
</dbReference>
<dbReference type="Proteomes" id="UP001156856">
    <property type="component" value="Unassembled WGS sequence"/>
</dbReference>
<reference evidence="1 3" key="3">
    <citation type="submission" date="2019-07" db="EMBL/GenBank/DDBJ databases">
        <title>Whole genome shotgun sequence of Methylobacterium oxalidis NBRC 107715.</title>
        <authorList>
            <person name="Hosoyama A."/>
            <person name="Uohara A."/>
            <person name="Ohji S."/>
            <person name="Ichikawa N."/>
        </authorList>
    </citation>
    <scope>NUCLEOTIDE SEQUENCE [LARGE SCALE GENOMIC DNA]</scope>
    <source>
        <strain evidence="1 3">NBRC 107715</strain>
    </source>
</reference>
<evidence type="ECO:0000313" key="3">
    <source>
        <dbReference type="Proteomes" id="UP000321960"/>
    </source>
</evidence>
<organism evidence="1 3">
    <name type="scientific">Methylobacterium oxalidis</name>
    <dbReference type="NCBI Taxonomy" id="944322"/>
    <lineage>
        <taxon>Bacteria</taxon>
        <taxon>Pseudomonadati</taxon>
        <taxon>Pseudomonadota</taxon>
        <taxon>Alphaproteobacteria</taxon>
        <taxon>Hyphomicrobiales</taxon>
        <taxon>Methylobacteriaceae</taxon>
        <taxon>Methylobacterium</taxon>
    </lineage>
</organism>
<protein>
    <submittedName>
        <fullName evidence="1">Uncharacterized protein</fullName>
    </submittedName>
</protein>
<reference evidence="2" key="1">
    <citation type="journal article" date="2014" name="Int. J. Syst. Evol. Microbiol.">
        <title>Complete genome of a new Firmicutes species belonging to the dominant human colonic microbiota ('Ruminococcus bicirculans') reveals two chromosomes and a selective capacity to utilize plant glucans.</title>
        <authorList>
            <consortium name="NISC Comparative Sequencing Program"/>
            <person name="Wegmann U."/>
            <person name="Louis P."/>
            <person name="Goesmann A."/>
            <person name="Henrissat B."/>
            <person name="Duncan S.H."/>
            <person name="Flint H.J."/>
        </authorList>
    </citation>
    <scope>NUCLEOTIDE SEQUENCE</scope>
    <source>
        <strain evidence="2">NBRC 107715</strain>
    </source>
</reference>
<comment type="caution">
    <text evidence="1">The sequence shown here is derived from an EMBL/GenBank/DDBJ whole genome shotgun (WGS) entry which is preliminary data.</text>
</comment>
<name>A0A512J849_9HYPH</name>
<dbReference type="EMBL" id="BSPK01000064">
    <property type="protein sequence ID" value="GLS65156.1"/>
    <property type="molecule type" value="Genomic_DNA"/>
</dbReference>
<gene>
    <name evidence="2" type="ORF">GCM10007888_35380</name>
    <name evidence="1" type="ORF">MOX02_41750</name>
</gene>
<evidence type="ECO:0000313" key="2">
    <source>
        <dbReference type="EMBL" id="GLS65156.1"/>
    </source>
</evidence>
<sequence length="154" mass="16929">MAATILADRLGELAKLAIYLCHTVIAQGAMRPETITIQLDQLAPELGSEERQAVLRLAASFAAVFASVMDEAMLRSTDAAQWTHAIAAFALEYRWAGFELRVCLGDHPDDADKDEIRAEEIEYFRPSVAGLSPNDFGRIFCEQLARTSAPIETT</sequence>
<dbReference type="EMBL" id="BJZU01000092">
    <property type="protein sequence ID" value="GEP06137.1"/>
    <property type="molecule type" value="Genomic_DNA"/>
</dbReference>
<reference evidence="2" key="4">
    <citation type="submission" date="2023-01" db="EMBL/GenBank/DDBJ databases">
        <title>Draft genome sequence of Methylobacterium oxalidis strain NBRC 107715.</title>
        <authorList>
            <person name="Sun Q."/>
            <person name="Mori K."/>
        </authorList>
    </citation>
    <scope>NUCLEOTIDE SEQUENCE</scope>
    <source>
        <strain evidence="2">NBRC 107715</strain>
    </source>
</reference>